<comment type="caution">
    <text evidence="3">The sequence shown here is derived from an EMBL/GenBank/DDBJ whole genome shotgun (WGS) entry which is preliminary data.</text>
</comment>
<reference evidence="3 4" key="1">
    <citation type="submission" date="2024-01" db="EMBL/GenBank/DDBJ databases">
        <title>A telomere-to-telomere, gap-free genome of sweet tea (Lithocarpus litseifolius).</title>
        <authorList>
            <person name="Zhou J."/>
        </authorList>
    </citation>
    <scope>NUCLEOTIDE SEQUENCE [LARGE SCALE GENOMIC DNA]</scope>
    <source>
        <strain evidence="3">Zhou-2022a</strain>
        <tissue evidence="3">Leaf</tissue>
    </source>
</reference>
<dbReference type="AlphaFoldDB" id="A0AAW2CYF2"/>
<dbReference type="EMBL" id="JAZDWU010000005">
    <property type="protein sequence ID" value="KAL0003101.1"/>
    <property type="molecule type" value="Genomic_DNA"/>
</dbReference>
<evidence type="ECO:0000259" key="2">
    <source>
        <dbReference type="Pfam" id="PF03107"/>
    </source>
</evidence>
<keyword evidence="1" id="KW-0677">Repeat</keyword>
<dbReference type="InterPro" id="IPR046349">
    <property type="entry name" value="C1-like_sf"/>
</dbReference>
<evidence type="ECO:0000256" key="1">
    <source>
        <dbReference type="ARBA" id="ARBA00022737"/>
    </source>
</evidence>
<accession>A0AAW2CYF2</accession>
<proteinExistence type="predicted"/>
<name>A0AAW2CYF2_9ROSI</name>
<sequence>MSRITNIKHPSHRHQLTLFTSIQTPFNCDGCKERGLESCYKCKEDNCNFHLHEDCAFASGSGPITHQFFQNCSFTFHGEYQIDNRNCVACGKYVRGFMYESSINEALVLHPCCLKLPHSKTTSDHGVNVTLREQVSHVRKCQICNRRKLLENTMGWAYVSDCGKHRYHVACVKDMIFNNFHNVQVLEPTESNTSTLSLQVQRSVFNGKKFRKYGGRIIKLIVEVIIRAIFGDALSIILTLVDVIHQN</sequence>
<dbReference type="Proteomes" id="UP001459277">
    <property type="component" value="Unassembled WGS sequence"/>
</dbReference>
<dbReference type="Pfam" id="PF03107">
    <property type="entry name" value="C1_2"/>
    <property type="match status" value="1"/>
</dbReference>
<dbReference type="PANTHER" id="PTHR46477:SF15">
    <property type="entry name" value="CYSTEINE_HISTIDINE-RICH C1 DOMAIN PROTEIN"/>
    <property type="match status" value="1"/>
</dbReference>
<dbReference type="InterPro" id="IPR004146">
    <property type="entry name" value="DC1"/>
</dbReference>
<keyword evidence="4" id="KW-1185">Reference proteome</keyword>
<dbReference type="PANTHER" id="PTHR46477">
    <property type="entry name" value="CYSTEINE/HISTIDINE-RICH C1 DOMAIN FAMILY PROTEIN"/>
    <property type="match status" value="1"/>
</dbReference>
<feature type="domain" description="DC1" evidence="2">
    <location>
        <begin position="10"/>
        <end position="56"/>
    </location>
</feature>
<evidence type="ECO:0000313" key="3">
    <source>
        <dbReference type="EMBL" id="KAL0003101.1"/>
    </source>
</evidence>
<evidence type="ECO:0000313" key="4">
    <source>
        <dbReference type="Proteomes" id="UP001459277"/>
    </source>
</evidence>
<gene>
    <name evidence="3" type="ORF">SO802_016882</name>
</gene>
<organism evidence="3 4">
    <name type="scientific">Lithocarpus litseifolius</name>
    <dbReference type="NCBI Taxonomy" id="425828"/>
    <lineage>
        <taxon>Eukaryota</taxon>
        <taxon>Viridiplantae</taxon>
        <taxon>Streptophyta</taxon>
        <taxon>Embryophyta</taxon>
        <taxon>Tracheophyta</taxon>
        <taxon>Spermatophyta</taxon>
        <taxon>Magnoliopsida</taxon>
        <taxon>eudicotyledons</taxon>
        <taxon>Gunneridae</taxon>
        <taxon>Pentapetalae</taxon>
        <taxon>rosids</taxon>
        <taxon>fabids</taxon>
        <taxon>Fagales</taxon>
        <taxon>Fagaceae</taxon>
        <taxon>Lithocarpus</taxon>
    </lineage>
</organism>
<dbReference type="SUPFAM" id="SSF57889">
    <property type="entry name" value="Cysteine-rich domain"/>
    <property type="match status" value="1"/>
</dbReference>
<protein>
    <recommendedName>
        <fullName evidence="2">DC1 domain-containing protein</fullName>
    </recommendedName>
</protein>